<dbReference type="InterPro" id="IPR004344">
    <property type="entry name" value="TTL/TTLL_fam"/>
</dbReference>
<feature type="region of interest" description="Disordered" evidence="1">
    <location>
        <begin position="189"/>
        <end position="233"/>
    </location>
</feature>
<dbReference type="GO" id="GO:0000932">
    <property type="term" value="C:P-body"/>
    <property type="evidence" value="ECO:0007669"/>
    <property type="project" value="TreeGrafter"/>
</dbReference>
<dbReference type="Gene3D" id="3.30.470.20">
    <property type="entry name" value="ATP-grasp fold, B domain"/>
    <property type="match status" value="1"/>
</dbReference>
<comment type="caution">
    <text evidence="2">The sequence shown here is derived from an EMBL/GenBank/DDBJ whole genome shotgun (WGS) entry which is preliminary data.</text>
</comment>
<dbReference type="KEGG" id="tasa:A1Q1_07338"/>
<protein>
    <submittedName>
        <fullName evidence="2">Uncharacterized protein</fullName>
    </submittedName>
</protein>
<sequence length="497" mass="55473">MADTKAANGDSKEEALTAFVSFPSPYTQTLLLRALTATLPSLSMSLLPPDPDHPPRLQWADYDLMTFDIPHRDPSYLISSYIYRKALIRKHQLHTTITEYLAKAQHRGIESSLRTGIPKGWTIDVQFADELDELLMDDLYELADTMQENERKDEGDRQWFILKPGFADRAQGIRLFSTEDEMRAIFEEFEPPSDDEEEEGDESDAGSGDGRGEGLEERTEKLRLGDDSDEEGGTAVMTSHLRHFVIQELLPDPVLFDLKQTGEGHKFHLRAYVLVTGSWTVHLSRTMLALFAGAVFTSPSSGGEIDLQPHLTNTCLQTDAFGAPVPEDDLVRLFWYLEGEDALAYTKGSYASRGRVTRPWLDSVFAQVGDVCAEAVRAGAECGSFGLQLMPNAFEIFGVDLVLTFPPDAAVGGDLPIPRVSLLEFNASPDFVQSGDALRPRLLELFKGVVHISVAPFFGLQTIDTEEEDKKPEDWEIGEEHFEWRLVGKGQVRGQWA</sequence>
<dbReference type="AlphaFoldDB" id="J5TKJ7"/>
<dbReference type="Pfam" id="PF03133">
    <property type="entry name" value="TTL"/>
    <property type="match status" value="1"/>
</dbReference>
<dbReference type="EMBL" id="ALBS01000057">
    <property type="protein sequence ID" value="EJT51366.1"/>
    <property type="molecule type" value="Genomic_DNA"/>
</dbReference>
<dbReference type="RefSeq" id="XP_014183049.1">
    <property type="nucleotide sequence ID" value="XM_014327574.1"/>
</dbReference>
<evidence type="ECO:0000313" key="3">
    <source>
        <dbReference type="Proteomes" id="UP000002748"/>
    </source>
</evidence>
<dbReference type="PROSITE" id="PS51221">
    <property type="entry name" value="TTL"/>
    <property type="match status" value="1"/>
</dbReference>
<dbReference type="VEuPathDB" id="FungiDB:A1Q1_07338"/>
<organism evidence="2 3">
    <name type="scientific">Trichosporon asahii var. asahii (strain ATCC 90039 / CBS 2479 / JCM 2466 / KCTC 7840 / NBRC 103889/ NCYC 2677 / UAMH 7654)</name>
    <name type="common">Yeast</name>
    <dbReference type="NCBI Taxonomy" id="1186058"/>
    <lineage>
        <taxon>Eukaryota</taxon>
        <taxon>Fungi</taxon>
        <taxon>Dikarya</taxon>
        <taxon>Basidiomycota</taxon>
        <taxon>Agaricomycotina</taxon>
        <taxon>Tremellomycetes</taxon>
        <taxon>Trichosporonales</taxon>
        <taxon>Trichosporonaceae</taxon>
        <taxon>Trichosporon</taxon>
    </lineage>
</organism>
<name>J5TKJ7_TRIAS</name>
<gene>
    <name evidence="2" type="ORF">A1Q1_07338</name>
</gene>
<dbReference type="InterPro" id="IPR027746">
    <property type="entry name" value="TTL"/>
</dbReference>
<dbReference type="FunFam" id="3.30.470.20:FF:000133">
    <property type="entry name" value="Probable tubulin--tyrosine ligase C12B10.04"/>
    <property type="match status" value="1"/>
</dbReference>
<feature type="compositionally biased region" description="Basic and acidic residues" evidence="1">
    <location>
        <begin position="210"/>
        <end position="226"/>
    </location>
</feature>
<proteinExistence type="predicted"/>
<evidence type="ECO:0000256" key="1">
    <source>
        <dbReference type="SAM" id="MobiDB-lite"/>
    </source>
</evidence>
<dbReference type="PANTHER" id="PTHR47551:SF1">
    <property type="entry name" value="TUBULIN--TYROSINE LIGASE PBY1-RELATED"/>
    <property type="match status" value="1"/>
</dbReference>
<dbReference type="Proteomes" id="UP000002748">
    <property type="component" value="Unassembled WGS sequence"/>
</dbReference>
<dbReference type="OrthoDB" id="202825at2759"/>
<accession>J5TKJ7</accession>
<dbReference type="HOGENOM" id="CLU_031301_0_0_1"/>
<feature type="compositionally biased region" description="Acidic residues" evidence="1">
    <location>
        <begin position="189"/>
        <end position="204"/>
    </location>
</feature>
<reference evidence="2 3" key="1">
    <citation type="journal article" date="2012" name="Eukaryot. Cell">
        <title>Draft genome sequence of CBS 2479, the standard type strain of Trichosporon asahii.</title>
        <authorList>
            <person name="Yang R.Y."/>
            <person name="Li H.T."/>
            <person name="Zhu H."/>
            <person name="Zhou G.P."/>
            <person name="Wang M."/>
            <person name="Wang L."/>
        </authorList>
    </citation>
    <scope>NUCLEOTIDE SEQUENCE [LARGE SCALE GENOMIC DNA]</scope>
    <source>
        <strain evidence="3">ATCC 90039 / CBS 2479 / JCM 2466 / KCTC 7840 / NCYC 2677 / UAMH 7654</strain>
    </source>
</reference>
<evidence type="ECO:0000313" key="2">
    <source>
        <dbReference type="EMBL" id="EJT51366.1"/>
    </source>
</evidence>
<dbReference type="PANTHER" id="PTHR47551">
    <property type="entry name" value="TUBULIN--TYROSINE LIGASE PBY1-RELATED"/>
    <property type="match status" value="1"/>
</dbReference>
<dbReference type="GeneID" id="25990850"/>